<evidence type="ECO:0000256" key="1">
    <source>
        <dbReference type="SAM" id="SignalP"/>
    </source>
</evidence>
<name>A0A921MQE6_9BACT</name>
<evidence type="ECO:0000313" key="2">
    <source>
        <dbReference type="EMBL" id="HJG88620.1"/>
    </source>
</evidence>
<keyword evidence="1" id="KW-0732">Signal</keyword>
<organism evidence="2 3">
    <name type="scientific">Barnesiella viscericola</name>
    <dbReference type="NCBI Taxonomy" id="397865"/>
    <lineage>
        <taxon>Bacteria</taxon>
        <taxon>Pseudomonadati</taxon>
        <taxon>Bacteroidota</taxon>
        <taxon>Bacteroidia</taxon>
        <taxon>Bacteroidales</taxon>
        <taxon>Barnesiellaceae</taxon>
        <taxon>Barnesiella</taxon>
    </lineage>
</organism>
<dbReference type="EMBL" id="DYUD01000013">
    <property type="protein sequence ID" value="HJG88620.1"/>
    <property type="molecule type" value="Genomic_DNA"/>
</dbReference>
<comment type="caution">
    <text evidence="2">The sequence shown here is derived from an EMBL/GenBank/DDBJ whole genome shotgun (WGS) entry which is preliminary data.</text>
</comment>
<dbReference type="AlphaFoldDB" id="A0A921MQE6"/>
<dbReference type="Proteomes" id="UP000757103">
    <property type="component" value="Unassembled WGS sequence"/>
</dbReference>
<sequence>MKKNLLKGFLWSAALLLGSVNMAVAQEYNQRIAMEGVEMYGIVTFSAINQIDEMTPGMYKFGYDQQFKPDDNGVLFSRYIAGGGVYHEGKIYCNVYNDEANLSTQKPVWTILDAETYKVLYEKELPDNGVCTTKSLAYDITNDKIYGIVVDFTDSHLVEIDPATGDMTRVGDNFDRNLRFKTLVSTNNGMLYSIVIDSGVSSLYKIRKTDGLAVKVRDITAKNLLGPGDYLFNSGTEQAMFLNRSTGKAYWILESNSYTLDSDYSPIFEVNLTNAEATMVSYLSRCYQVSGAWFKEPNNGAPGIVSDFQFVTPEEGSASGSIQFRLPENDYRGNPFTDSNLKIKVVEGDKVLVDATAQAGTLFKSEELALLNDNHTVSITLSNEKGSGPTIQRTFYAGYDLPAAPTNVQLSYEELTTTLTWEAPTIGVNGAPIDQENIYYKVIRMNGLPTAGGTQTVVAENLKECTFTETLPDDMCLYIYYIYSMYNGEEGGIAHSSDVVLGTPLNPPYGGMFTSPNDMFNYYTLIDANGDGYSWRYDGETRSAVYVYNQFLPADDWMISPPLNLKKDVDYTLSFKAYSSAIDYPESMEVTFGTGRTPGEQTVQLINIPEVPGADEDNPVTSYTLPVTVAEDGVYYYAFHVTSEKFREMLRVFDIRLDAPSGIETVKGEDSKLVITTGKNSVRVDNPEGQTVTIYNSNGMLIDSFTDAAYERMLYPGIYIVRGNDSVQKIIVR</sequence>
<feature type="signal peptide" evidence="1">
    <location>
        <begin position="1"/>
        <end position="25"/>
    </location>
</feature>
<reference evidence="2" key="2">
    <citation type="submission" date="2021-09" db="EMBL/GenBank/DDBJ databases">
        <authorList>
            <person name="Gilroy R."/>
        </authorList>
    </citation>
    <scope>NUCLEOTIDE SEQUENCE</scope>
    <source>
        <strain evidence="2">CHK121-7720</strain>
    </source>
</reference>
<evidence type="ECO:0000313" key="3">
    <source>
        <dbReference type="Proteomes" id="UP000757103"/>
    </source>
</evidence>
<reference evidence="2" key="1">
    <citation type="journal article" date="2021" name="PeerJ">
        <title>Extensive microbial diversity within the chicken gut microbiome revealed by metagenomics and culture.</title>
        <authorList>
            <person name="Gilroy R."/>
            <person name="Ravi A."/>
            <person name="Getino M."/>
            <person name="Pursley I."/>
            <person name="Horton D.L."/>
            <person name="Alikhan N.F."/>
            <person name="Baker D."/>
            <person name="Gharbi K."/>
            <person name="Hall N."/>
            <person name="Watson M."/>
            <person name="Adriaenssens E.M."/>
            <person name="Foster-Nyarko E."/>
            <person name="Jarju S."/>
            <person name="Secka A."/>
            <person name="Antonio M."/>
            <person name="Oren A."/>
            <person name="Chaudhuri R.R."/>
            <person name="La Ragione R."/>
            <person name="Hildebrand F."/>
            <person name="Pallen M.J."/>
        </authorList>
    </citation>
    <scope>NUCLEOTIDE SEQUENCE</scope>
    <source>
        <strain evidence="2">CHK121-7720</strain>
    </source>
</reference>
<proteinExistence type="predicted"/>
<dbReference type="NCBIfam" id="NF038128">
    <property type="entry name" value="choice_anch_J"/>
    <property type="match status" value="1"/>
</dbReference>
<feature type="chain" id="PRO_5037669738" evidence="1">
    <location>
        <begin position="26"/>
        <end position="733"/>
    </location>
</feature>
<dbReference type="Gene3D" id="2.60.120.200">
    <property type="match status" value="1"/>
</dbReference>
<accession>A0A921MQE6</accession>
<protein>
    <submittedName>
        <fullName evidence="2">Choice-of-anchor J domain-containing protein</fullName>
    </submittedName>
</protein>
<dbReference type="RefSeq" id="WP_273305667.1">
    <property type="nucleotide sequence ID" value="NZ_DYUD01000013.1"/>
</dbReference>
<gene>
    <name evidence="2" type="ORF">K8U91_03975</name>
</gene>